<reference evidence="4" key="1">
    <citation type="submission" date="2025-08" db="UniProtKB">
        <authorList>
            <consortium name="RefSeq"/>
        </authorList>
    </citation>
    <scope>IDENTIFICATION</scope>
</reference>
<feature type="region of interest" description="Disordered" evidence="2">
    <location>
        <begin position="114"/>
        <end position="135"/>
    </location>
</feature>
<feature type="region of interest" description="Disordered" evidence="2">
    <location>
        <begin position="480"/>
        <end position="512"/>
    </location>
</feature>
<feature type="compositionally biased region" description="Basic and acidic residues" evidence="2">
    <location>
        <begin position="934"/>
        <end position="951"/>
    </location>
</feature>
<keyword evidence="3" id="KW-1185">Reference proteome</keyword>
<feature type="compositionally biased region" description="Basic and acidic residues" evidence="2">
    <location>
        <begin position="862"/>
        <end position="876"/>
    </location>
</feature>
<gene>
    <name evidence="4" type="primary">LOC106805890</name>
</gene>
<feature type="coiled-coil region" evidence="1">
    <location>
        <begin position="514"/>
        <end position="541"/>
    </location>
</feature>
<dbReference type="Proteomes" id="UP000695022">
    <property type="component" value="Unplaced"/>
</dbReference>
<feature type="compositionally biased region" description="Basic and acidic residues" evidence="2">
    <location>
        <begin position="480"/>
        <end position="496"/>
    </location>
</feature>
<accession>A0ABM1DT75</accession>
<feature type="compositionally biased region" description="Low complexity" evidence="2">
    <location>
        <begin position="250"/>
        <end position="267"/>
    </location>
</feature>
<protein>
    <submittedName>
        <fullName evidence="4">Thyroid receptor-interacting protein 11-like</fullName>
    </submittedName>
</protein>
<feature type="compositionally biased region" description="Polar residues" evidence="2">
    <location>
        <begin position="497"/>
        <end position="508"/>
    </location>
</feature>
<evidence type="ECO:0000256" key="2">
    <source>
        <dbReference type="SAM" id="MobiDB-lite"/>
    </source>
</evidence>
<feature type="coiled-coil region" evidence="1">
    <location>
        <begin position="153"/>
        <end position="238"/>
    </location>
</feature>
<feature type="region of interest" description="Disordered" evidence="2">
    <location>
        <begin position="244"/>
        <end position="277"/>
    </location>
</feature>
<feature type="coiled-coil region" evidence="1">
    <location>
        <begin position="567"/>
        <end position="650"/>
    </location>
</feature>
<evidence type="ECO:0000256" key="1">
    <source>
        <dbReference type="SAM" id="Coils"/>
    </source>
</evidence>
<evidence type="ECO:0000313" key="4">
    <source>
        <dbReference type="RefSeq" id="XP_014663146.1"/>
    </source>
</evidence>
<dbReference type="RefSeq" id="XP_014663146.1">
    <property type="nucleotide sequence ID" value="XM_014807660.1"/>
</dbReference>
<name>A0ABM1DT75_PRICU</name>
<proteinExistence type="predicted"/>
<feature type="compositionally biased region" description="Basic and acidic residues" evidence="2">
    <location>
        <begin position="883"/>
        <end position="902"/>
    </location>
</feature>
<feature type="coiled-coil region" evidence="1">
    <location>
        <begin position="695"/>
        <end position="757"/>
    </location>
</feature>
<evidence type="ECO:0000313" key="3">
    <source>
        <dbReference type="Proteomes" id="UP000695022"/>
    </source>
</evidence>
<feature type="region of interest" description="Disordered" evidence="2">
    <location>
        <begin position="661"/>
        <end position="685"/>
    </location>
</feature>
<feature type="region of interest" description="Disordered" evidence="2">
    <location>
        <begin position="862"/>
        <end position="991"/>
    </location>
</feature>
<feature type="compositionally biased region" description="Basic and acidic residues" evidence="2">
    <location>
        <begin position="911"/>
        <end position="927"/>
    </location>
</feature>
<keyword evidence="1" id="KW-0175">Coiled coil</keyword>
<dbReference type="GeneID" id="106805890"/>
<feature type="coiled-coil region" evidence="1">
    <location>
        <begin position="59"/>
        <end position="111"/>
    </location>
</feature>
<organism evidence="3 4">
    <name type="scientific">Priapulus caudatus</name>
    <name type="common">Priapulid worm</name>
    <dbReference type="NCBI Taxonomy" id="37621"/>
    <lineage>
        <taxon>Eukaryota</taxon>
        <taxon>Metazoa</taxon>
        <taxon>Ecdysozoa</taxon>
        <taxon>Scalidophora</taxon>
        <taxon>Priapulida</taxon>
        <taxon>Priapulimorpha</taxon>
        <taxon>Priapulimorphida</taxon>
        <taxon>Priapulidae</taxon>
        <taxon>Priapulus</taxon>
    </lineage>
</organism>
<sequence>MSSWLGNSLSSIGGQLTNLTKEVFTEGTEEVTDHATELHIATARVKELEAALVTKLYENGRLQKQVADASERAESAEMQIHGISAQYRTLLENKEKETKDLTDRVHDLEDLNSKAIMSPPNSPGSHHNQNHHGNQYQDDNRMIGHDLVEFADVITSQREINRLSQEVQRLRTECDKWRHQAAHKKGFTAAGVTSVSREELVSKQDELKHLQLHVQELQTQLDEERESSQRQLTALQDAHAIRVSQLKQRQQQPTSSSETTTEDGSQGAEQGARLDDQLRASVVERNKSEEEIRRLRQHLAQISHYIMHAKTLKEVREISSPTPGTTSPDAISLTSTPVQNTIKSRCVEEGGDLSQYYSSVEAPDTSNVTLHNLSQESQEIVEDEYSEEGGYRTRIAELEQASSEWDVEKGALEDLVVKLRRQSKEKDKHIADRMAAQGSQTMAGELAHIQTRLEASLQQVTSLQEQNFELQAKVQRIETERHTVTNDATEQREDAATSHQGTPLSTTTEDSETLAELSGTIASLQGELEALNETSLILAEEKLRYEQQVIEGAEQLARTQRRHRDEHSQSEATINALMAEKQRLEEEREHQVALQRAGEKKVARLQAELSATEGKMAELHAEGATARQEAERLRHENVSLEREAALARQNLVHQRELATDSLQGALRDNERDGREGSPGAAATSAAELADARGRCALLAQEASELDDRLREKAAENVIMEALVAERDRDATRLAATLADAETRGAEAEQERQALTTRLREQRGAAETETRRLDAELARISAVSREAEARLAESVAQNARFRSHLNDDAHQVASVRHELEEQTAQLGALKESNGRQEATLAAQAQQIAETSVANQRLLRDNVARTEETERHRTEIRSLKAAIAAREDGEKSAREERGRGSKEDEKEEGDLGDAEKKGESRTEAEKDSNMESGNDGVRHGDNNCPAPRDDANDRNFVVLNGGNESDWDAGEEGVTGGSPQREGAGGAQPGERHATNVRLREAREQLRSLHAQLSSLQAERGKLLAVLQERTRETASLRAEVHRLVDAVAAAEQ</sequence>
<feature type="compositionally biased region" description="Low complexity" evidence="2">
    <location>
        <begin position="123"/>
        <end position="135"/>
    </location>
</feature>
<feature type="coiled-coil region" evidence="1">
    <location>
        <begin position="446"/>
        <end position="480"/>
    </location>
</feature>